<accession>A0AAD9MIS0</accession>
<reference evidence="1" key="1">
    <citation type="submission" date="2021-01" db="EMBL/GenBank/DDBJ databases">
        <authorList>
            <person name="Eckstrom K.M.E."/>
        </authorList>
    </citation>
    <scope>NUCLEOTIDE SEQUENCE</scope>
    <source>
        <strain evidence="1">UVCC 0001</strain>
    </source>
</reference>
<organism evidence="1 2">
    <name type="scientific">Prototheca wickerhamii</name>
    <dbReference type="NCBI Taxonomy" id="3111"/>
    <lineage>
        <taxon>Eukaryota</taxon>
        <taxon>Viridiplantae</taxon>
        <taxon>Chlorophyta</taxon>
        <taxon>core chlorophytes</taxon>
        <taxon>Trebouxiophyceae</taxon>
        <taxon>Chlorellales</taxon>
        <taxon>Chlorellaceae</taxon>
        <taxon>Prototheca</taxon>
    </lineage>
</organism>
<protein>
    <submittedName>
        <fullName evidence="1">Uncharacterized protein</fullName>
    </submittedName>
</protein>
<comment type="caution">
    <text evidence="1">The sequence shown here is derived from an EMBL/GenBank/DDBJ whole genome shotgun (WGS) entry which is preliminary data.</text>
</comment>
<name>A0AAD9MIS0_PROWI</name>
<dbReference type="SUPFAM" id="SSF56672">
    <property type="entry name" value="DNA/RNA polymerases"/>
    <property type="match status" value="1"/>
</dbReference>
<feature type="non-terminal residue" evidence="1">
    <location>
        <position position="72"/>
    </location>
</feature>
<gene>
    <name evidence="1" type="ORF">QBZ16_002544</name>
</gene>
<dbReference type="AlphaFoldDB" id="A0AAD9MIS0"/>
<evidence type="ECO:0000313" key="2">
    <source>
        <dbReference type="Proteomes" id="UP001255856"/>
    </source>
</evidence>
<dbReference type="InterPro" id="IPR043502">
    <property type="entry name" value="DNA/RNA_pol_sf"/>
</dbReference>
<dbReference type="EMBL" id="JASFZW010000022">
    <property type="protein sequence ID" value="KAK2075525.1"/>
    <property type="molecule type" value="Genomic_DNA"/>
</dbReference>
<keyword evidence="2" id="KW-1185">Reference proteome</keyword>
<sequence length="72" mass="7844">MVASTKGTDGARRPCADYWALNSPTVRHAYLLPPKVDVEMLNRLHGAYALFSIGLCGGYVQVRMYAGLVETA</sequence>
<dbReference type="Proteomes" id="UP001255856">
    <property type="component" value="Unassembled WGS sequence"/>
</dbReference>
<proteinExistence type="predicted"/>
<evidence type="ECO:0000313" key="1">
    <source>
        <dbReference type="EMBL" id="KAK2075525.1"/>
    </source>
</evidence>